<dbReference type="GO" id="GO:0051536">
    <property type="term" value="F:iron-sulfur cluster binding"/>
    <property type="evidence" value="ECO:0007669"/>
    <property type="project" value="UniProtKB-KW"/>
</dbReference>
<comment type="caution">
    <text evidence="6">The sequence shown here is derived from an EMBL/GenBank/DDBJ whole genome shotgun (WGS) entry which is preliminary data.</text>
</comment>
<dbReference type="Proteomes" id="UP000623681">
    <property type="component" value="Unassembled WGS sequence"/>
</dbReference>
<dbReference type="InterPro" id="IPR017900">
    <property type="entry name" value="4Fe4S_Fe_S_CS"/>
</dbReference>
<dbReference type="AlphaFoldDB" id="A0A937K620"/>
<keyword evidence="7" id="KW-1185">Reference proteome</keyword>
<dbReference type="GO" id="GO:0016651">
    <property type="term" value="F:oxidoreductase activity, acting on NAD(P)H"/>
    <property type="evidence" value="ECO:0007669"/>
    <property type="project" value="UniProtKB-ARBA"/>
</dbReference>
<dbReference type="InterPro" id="IPR017896">
    <property type="entry name" value="4Fe4S_Fe-S-bd"/>
</dbReference>
<dbReference type="PROSITE" id="PS50902">
    <property type="entry name" value="FLAVODOXIN_LIKE"/>
    <property type="match status" value="1"/>
</dbReference>
<keyword evidence="3" id="KW-0411">Iron-sulfur</keyword>
<keyword evidence="2" id="KW-0408">Iron</keyword>
<evidence type="ECO:0000256" key="2">
    <source>
        <dbReference type="ARBA" id="ARBA00023004"/>
    </source>
</evidence>
<dbReference type="GO" id="GO:0010181">
    <property type="term" value="F:FMN binding"/>
    <property type="evidence" value="ECO:0007669"/>
    <property type="project" value="InterPro"/>
</dbReference>
<organism evidence="6 7">
    <name type="scientific">Clostridium paridis</name>
    <dbReference type="NCBI Taxonomy" id="2803863"/>
    <lineage>
        <taxon>Bacteria</taxon>
        <taxon>Bacillati</taxon>
        <taxon>Bacillota</taxon>
        <taxon>Clostridia</taxon>
        <taxon>Eubacteriales</taxon>
        <taxon>Clostridiaceae</taxon>
        <taxon>Clostridium</taxon>
    </lineage>
</organism>
<accession>A0A937K620</accession>
<name>A0A937K620_9CLOT</name>
<protein>
    <submittedName>
        <fullName evidence="6">EFR1 family ferrodoxin</fullName>
    </submittedName>
</protein>
<evidence type="ECO:0000256" key="3">
    <source>
        <dbReference type="ARBA" id="ARBA00023014"/>
    </source>
</evidence>
<sequence>MSTTIYYFSGTGNSLKVSKAVKEGLGDANLIQITKDNLSITKDISSDKIGFVFPIYFTGVPLMVKKFVENLEVNKSAYIFAIATFGGTTTIALNQIEDILNKKGASLSAGFTVRMPGNYQVMYDAYSKEVQEERFKVADEQIINIVDSIKKNEQTKVKVNGVKIAFGRLAYKTFKPNNMDKNFWVTEKCNGCSTCSKVCPANNIKMVEGKPEWQHNCEVCLACMQWCPQKSIQYKKNTLKRGRYHHPDIKVNELIQNR</sequence>
<dbReference type="GO" id="GO:0046872">
    <property type="term" value="F:metal ion binding"/>
    <property type="evidence" value="ECO:0007669"/>
    <property type="project" value="UniProtKB-KW"/>
</dbReference>
<dbReference type="NCBIfam" id="NF038196">
    <property type="entry name" value="ferrodoxin_EFR1"/>
    <property type="match status" value="1"/>
</dbReference>
<reference evidence="6" key="1">
    <citation type="submission" date="2021-01" db="EMBL/GenBank/DDBJ databases">
        <title>Genome public.</title>
        <authorList>
            <person name="Liu C."/>
            <person name="Sun Q."/>
        </authorList>
    </citation>
    <scope>NUCLEOTIDE SEQUENCE</scope>
    <source>
        <strain evidence="6">YIM B02565</strain>
    </source>
</reference>
<dbReference type="PROSITE" id="PS00198">
    <property type="entry name" value="4FE4S_FER_1"/>
    <property type="match status" value="1"/>
</dbReference>
<evidence type="ECO:0000259" key="4">
    <source>
        <dbReference type="PROSITE" id="PS50902"/>
    </source>
</evidence>
<evidence type="ECO:0000313" key="6">
    <source>
        <dbReference type="EMBL" id="MBL4933223.1"/>
    </source>
</evidence>
<dbReference type="InterPro" id="IPR008254">
    <property type="entry name" value="Flavodoxin/NO_synth"/>
</dbReference>
<feature type="domain" description="Flavodoxin-like" evidence="4">
    <location>
        <begin position="3"/>
        <end position="143"/>
    </location>
</feature>
<evidence type="ECO:0000256" key="1">
    <source>
        <dbReference type="ARBA" id="ARBA00022723"/>
    </source>
</evidence>
<dbReference type="InterPro" id="IPR047964">
    <property type="entry name" value="EFR1-like"/>
</dbReference>
<dbReference type="Pfam" id="PF00037">
    <property type="entry name" value="Fer4"/>
    <property type="match status" value="1"/>
</dbReference>
<gene>
    <name evidence="6" type="ORF">JK634_15520</name>
</gene>
<dbReference type="SUPFAM" id="SSF52218">
    <property type="entry name" value="Flavoproteins"/>
    <property type="match status" value="1"/>
</dbReference>
<feature type="domain" description="4Fe-4S ferredoxin-type" evidence="5">
    <location>
        <begin position="180"/>
        <end position="209"/>
    </location>
</feature>
<evidence type="ECO:0000313" key="7">
    <source>
        <dbReference type="Proteomes" id="UP000623681"/>
    </source>
</evidence>
<dbReference type="Gene3D" id="3.30.70.20">
    <property type="match status" value="1"/>
</dbReference>
<keyword evidence="1" id="KW-0479">Metal-binding</keyword>
<dbReference type="EMBL" id="JAESWA010000023">
    <property type="protein sequence ID" value="MBL4933223.1"/>
    <property type="molecule type" value="Genomic_DNA"/>
</dbReference>
<proteinExistence type="predicted"/>
<dbReference type="InterPro" id="IPR029039">
    <property type="entry name" value="Flavoprotein-like_sf"/>
</dbReference>
<dbReference type="Gene3D" id="3.40.50.360">
    <property type="match status" value="1"/>
</dbReference>
<dbReference type="RefSeq" id="WP_202768630.1">
    <property type="nucleotide sequence ID" value="NZ_JAESWA010000023.1"/>
</dbReference>
<dbReference type="PROSITE" id="PS51379">
    <property type="entry name" value="4FE4S_FER_2"/>
    <property type="match status" value="1"/>
</dbReference>
<evidence type="ECO:0000259" key="5">
    <source>
        <dbReference type="PROSITE" id="PS51379"/>
    </source>
</evidence>
<dbReference type="SUPFAM" id="SSF54862">
    <property type="entry name" value="4Fe-4S ferredoxins"/>
    <property type="match status" value="1"/>
</dbReference>